<reference evidence="9" key="2">
    <citation type="submission" date="2021-12" db="EMBL/GenBank/DDBJ databases">
        <title>Resequencing data analysis of finger millet.</title>
        <authorList>
            <person name="Hatakeyama M."/>
            <person name="Aluri S."/>
            <person name="Balachadran M.T."/>
            <person name="Sivarajan S.R."/>
            <person name="Poveda L."/>
            <person name="Shimizu-Inatsugi R."/>
            <person name="Schlapbach R."/>
            <person name="Sreeman S.M."/>
            <person name="Shimizu K.K."/>
        </authorList>
    </citation>
    <scope>NUCLEOTIDE SEQUENCE</scope>
</reference>
<gene>
    <name evidence="9" type="primary">ga18779</name>
    <name evidence="9" type="ORF">PR202_ga18779</name>
</gene>
<comment type="caution">
    <text evidence="9">The sequence shown here is derived from an EMBL/GenBank/DDBJ whole genome shotgun (WGS) entry which is preliminary data.</text>
</comment>
<evidence type="ECO:0000313" key="10">
    <source>
        <dbReference type="Proteomes" id="UP001054889"/>
    </source>
</evidence>
<protein>
    <recommendedName>
        <fullName evidence="8">Amino acid transporter transmembrane domain-containing protein</fullName>
    </recommendedName>
</protein>
<feature type="domain" description="Amino acid transporter transmembrane" evidence="8">
    <location>
        <begin position="133"/>
        <end position="216"/>
    </location>
</feature>
<proteinExistence type="predicted"/>
<organism evidence="9 10">
    <name type="scientific">Eleusine coracana subsp. coracana</name>
    <dbReference type="NCBI Taxonomy" id="191504"/>
    <lineage>
        <taxon>Eukaryota</taxon>
        <taxon>Viridiplantae</taxon>
        <taxon>Streptophyta</taxon>
        <taxon>Embryophyta</taxon>
        <taxon>Tracheophyta</taxon>
        <taxon>Spermatophyta</taxon>
        <taxon>Magnoliopsida</taxon>
        <taxon>Liliopsida</taxon>
        <taxon>Poales</taxon>
        <taxon>Poaceae</taxon>
        <taxon>PACMAD clade</taxon>
        <taxon>Chloridoideae</taxon>
        <taxon>Cynodonteae</taxon>
        <taxon>Eleusininae</taxon>
        <taxon>Eleusine</taxon>
    </lineage>
</organism>
<dbReference type="InterPro" id="IPR013057">
    <property type="entry name" value="AA_transpt_TM"/>
</dbReference>
<dbReference type="PANTHER" id="PTHR48017">
    <property type="entry name" value="OS05G0424000 PROTEIN-RELATED"/>
    <property type="match status" value="1"/>
</dbReference>
<evidence type="ECO:0000256" key="5">
    <source>
        <dbReference type="ARBA" id="ARBA00022989"/>
    </source>
</evidence>
<keyword evidence="4" id="KW-0029">Amino-acid transport</keyword>
<reference evidence="9" key="1">
    <citation type="journal article" date="2018" name="DNA Res.">
        <title>Multiple hybrid de novo genome assembly of finger millet, an orphan allotetraploid crop.</title>
        <authorList>
            <person name="Hatakeyama M."/>
            <person name="Aluri S."/>
            <person name="Balachadran M.T."/>
            <person name="Sivarajan S.R."/>
            <person name="Patrignani A."/>
            <person name="Gruter S."/>
            <person name="Poveda L."/>
            <person name="Shimizu-Inatsugi R."/>
            <person name="Baeten J."/>
            <person name="Francoijs K.J."/>
            <person name="Nataraja K.N."/>
            <person name="Reddy Y.A.N."/>
            <person name="Phadnis S."/>
            <person name="Ravikumar R.L."/>
            <person name="Schlapbach R."/>
            <person name="Sreeman S.M."/>
            <person name="Shimizu K.K."/>
        </authorList>
    </citation>
    <scope>NUCLEOTIDE SEQUENCE</scope>
</reference>
<feature type="transmembrane region" description="Helical" evidence="7">
    <location>
        <begin position="204"/>
        <end position="227"/>
    </location>
</feature>
<evidence type="ECO:0000256" key="4">
    <source>
        <dbReference type="ARBA" id="ARBA00022970"/>
    </source>
</evidence>
<accession>A0AAV5CU86</accession>
<dbReference type="GO" id="GO:0016020">
    <property type="term" value="C:membrane"/>
    <property type="evidence" value="ECO:0007669"/>
    <property type="project" value="UniProtKB-SubCell"/>
</dbReference>
<feature type="transmembrane region" description="Helical" evidence="7">
    <location>
        <begin position="151"/>
        <end position="173"/>
    </location>
</feature>
<keyword evidence="6 7" id="KW-0472">Membrane</keyword>
<evidence type="ECO:0000256" key="3">
    <source>
        <dbReference type="ARBA" id="ARBA00022692"/>
    </source>
</evidence>
<dbReference type="AlphaFoldDB" id="A0AAV5CU86"/>
<keyword evidence="10" id="KW-1185">Reference proteome</keyword>
<evidence type="ECO:0000259" key="8">
    <source>
        <dbReference type="Pfam" id="PF01490"/>
    </source>
</evidence>
<dbReference type="EMBL" id="BQKI01000009">
    <property type="protein sequence ID" value="GJN01507.1"/>
    <property type="molecule type" value="Genomic_DNA"/>
</dbReference>
<evidence type="ECO:0000313" key="9">
    <source>
        <dbReference type="EMBL" id="GJN01507.1"/>
    </source>
</evidence>
<name>A0AAV5CU86_ELECO</name>
<evidence type="ECO:0000256" key="2">
    <source>
        <dbReference type="ARBA" id="ARBA00022448"/>
    </source>
</evidence>
<evidence type="ECO:0000256" key="7">
    <source>
        <dbReference type="SAM" id="Phobius"/>
    </source>
</evidence>
<evidence type="ECO:0000256" key="1">
    <source>
        <dbReference type="ARBA" id="ARBA00004370"/>
    </source>
</evidence>
<dbReference type="Pfam" id="PF01490">
    <property type="entry name" value="Aa_trans"/>
    <property type="match status" value="1"/>
</dbReference>
<keyword evidence="2" id="KW-0813">Transport</keyword>
<keyword evidence="3 7" id="KW-0812">Transmembrane</keyword>
<dbReference type="Proteomes" id="UP001054889">
    <property type="component" value="Unassembled WGS sequence"/>
</dbReference>
<evidence type="ECO:0000256" key="6">
    <source>
        <dbReference type="ARBA" id="ARBA00023136"/>
    </source>
</evidence>
<dbReference type="GO" id="GO:0006865">
    <property type="term" value="P:amino acid transport"/>
    <property type="evidence" value="ECO:0007669"/>
    <property type="project" value="UniProtKB-KW"/>
</dbReference>
<keyword evidence="5 7" id="KW-1133">Transmembrane helix</keyword>
<comment type="subcellular location">
    <subcellularLocation>
        <location evidence="1">Membrane</location>
    </subcellularLocation>
</comment>
<sequence>MEVHKVSPPPPQSTVSKLKVRLKETLFPDDPFRGFKGQPTRVQWLLAVKYLFPILEWLPAYSLSLFKSDLIAGLTIASLAIPQARSIPYFFLDLFFFTWETTDTYTIAASPSFGYLGPSTSKYSLLDLGRSGINVLAGVGLLSTPFTIHEAGWAGLAVLICFAAVCCYTGVLLKHCFESKAGISSYPDIGEAAFGRFGRLLISIVLYTELYVFVMALIGSLLSVLVIEKGL</sequence>